<dbReference type="Proteomes" id="UP001227268">
    <property type="component" value="Unassembled WGS sequence"/>
</dbReference>
<protein>
    <submittedName>
        <fullName evidence="1">Uncharacterized protein</fullName>
    </submittedName>
</protein>
<evidence type="ECO:0000313" key="2">
    <source>
        <dbReference type="Proteomes" id="UP001227268"/>
    </source>
</evidence>
<name>A0ACC2WDD9_9TREE</name>
<comment type="caution">
    <text evidence="1">The sequence shown here is derived from an EMBL/GenBank/DDBJ whole genome shotgun (WGS) entry which is preliminary data.</text>
</comment>
<organism evidence="1 2">
    <name type="scientific">Naganishia friedmannii</name>
    <dbReference type="NCBI Taxonomy" id="89922"/>
    <lineage>
        <taxon>Eukaryota</taxon>
        <taxon>Fungi</taxon>
        <taxon>Dikarya</taxon>
        <taxon>Basidiomycota</taxon>
        <taxon>Agaricomycotina</taxon>
        <taxon>Tremellomycetes</taxon>
        <taxon>Filobasidiales</taxon>
        <taxon>Filobasidiaceae</taxon>
        <taxon>Naganishia</taxon>
    </lineage>
</organism>
<dbReference type="EMBL" id="JASBWT010000001">
    <property type="protein sequence ID" value="KAJ9108881.1"/>
    <property type="molecule type" value="Genomic_DNA"/>
</dbReference>
<accession>A0ACC2WDD9</accession>
<gene>
    <name evidence="1" type="ORF">QFC21_000201</name>
</gene>
<reference evidence="1" key="1">
    <citation type="submission" date="2023-04" db="EMBL/GenBank/DDBJ databases">
        <title>Draft Genome sequencing of Naganishia species isolated from polar environments using Oxford Nanopore Technology.</title>
        <authorList>
            <person name="Leo P."/>
            <person name="Venkateswaran K."/>
        </authorList>
    </citation>
    <scope>NUCLEOTIDE SEQUENCE</scope>
    <source>
        <strain evidence="1">MNA-CCFEE 5423</strain>
    </source>
</reference>
<keyword evidence="2" id="KW-1185">Reference proteome</keyword>
<proteinExistence type="predicted"/>
<sequence>MHLDFGREAMASKHHATYNSPWKGTRKGNVVLEDELDIRFTFNIWHQPALTTETANSSSPVQHVSKAAPFTWLPLLPLESVPRLPSAWPVIRTTIPLSPEQVEDDLDTIPRASSGRSSVTEIVDEEPAKKKQRLSAPINGVLELGVLAKGKNEVQSSTKVRDERRQGLAMRRVRMRDVDVVEDFLDQYLPEFGTGVPLRIHLGSSGVAALAIQRYQPHSDLKDPSIVFSPLDQSLPILALVIYRKTRSGSGSVISHMQAIAVHPGSRRLGLGEQLVSEAVKDSMQGVELWERTCLSKVTLRAEGCTPITAFRTFQTTAIKMGNDEYSKQSVNENVPLADKVAEVQAIMKKVGTSMLTTVGTDGKSLHSRAMYPASTEKLQLVYIYDNTSHKDDEMKHDQDVNVAFLEPVGGDWISVAGNAITTTDRSEVAKYYSASTKAWFADLGDGVHDGTGNDPRVSVLKIKPTEIRYYARKETLLTQAAEVAAKAFGTGGMATPGAIRTITGKEVESL</sequence>
<evidence type="ECO:0000313" key="1">
    <source>
        <dbReference type="EMBL" id="KAJ9108881.1"/>
    </source>
</evidence>